<dbReference type="InterPro" id="IPR025905">
    <property type="entry name" value="NVEALA"/>
</dbReference>
<protein>
    <recommendedName>
        <fullName evidence="4">NVEALA protein</fullName>
    </recommendedName>
</protein>
<name>A0ABR6KKF3_9BACT</name>
<evidence type="ECO:0000256" key="1">
    <source>
        <dbReference type="SAM" id="SignalP"/>
    </source>
</evidence>
<dbReference type="EMBL" id="JACHOC010000003">
    <property type="protein sequence ID" value="MBB4621992.1"/>
    <property type="molecule type" value="Genomic_DNA"/>
</dbReference>
<evidence type="ECO:0000313" key="2">
    <source>
        <dbReference type="EMBL" id="MBB4621992.1"/>
    </source>
</evidence>
<proteinExistence type="predicted"/>
<feature type="chain" id="PRO_5046226949" description="NVEALA protein" evidence="1">
    <location>
        <begin position="27"/>
        <end position="76"/>
    </location>
</feature>
<evidence type="ECO:0000313" key="3">
    <source>
        <dbReference type="Proteomes" id="UP000533637"/>
    </source>
</evidence>
<dbReference type="RefSeq" id="WP_183670345.1">
    <property type="nucleotide sequence ID" value="NZ_BMPB01000001.1"/>
</dbReference>
<organism evidence="2 3">
    <name type="scientific">Parabacteroides faecis</name>
    <dbReference type="NCBI Taxonomy" id="1217282"/>
    <lineage>
        <taxon>Bacteria</taxon>
        <taxon>Pseudomonadati</taxon>
        <taxon>Bacteroidota</taxon>
        <taxon>Bacteroidia</taxon>
        <taxon>Bacteroidales</taxon>
        <taxon>Tannerellaceae</taxon>
        <taxon>Parabacteroides</taxon>
    </lineage>
</organism>
<keyword evidence="3" id="KW-1185">Reference proteome</keyword>
<keyword evidence="1" id="KW-0732">Signal</keyword>
<reference evidence="2 3" key="1">
    <citation type="submission" date="2020-08" db="EMBL/GenBank/DDBJ databases">
        <title>Genomic Encyclopedia of Type Strains, Phase IV (KMG-IV): sequencing the most valuable type-strain genomes for metagenomic binning, comparative biology and taxonomic classification.</title>
        <authorList>
            <person name="Goeker M."/>
        </authorList>
    </citation>
    <scope>NUCLEOTIDE SEQUENCE [LARGE SCALE GENOMIC DNA]</scope>
    <source>
        <strain evidence="2 3">DSM 102983</strain>
    </source>
</reference>
<comment type="caution">
    <text evidence="2">The sequence shown here is derived from an EMBL/GenBank/DDBJ whole genome shotgun (WGS) entry which is preliminary data.</text>
</comment>
<dbReference type="Pfam" id="PF14055">
    <property type="entry name" value="NVEALA"/>
    <property type="match status" value="1"/>
</dbReference>
<feature type="signal peptide" evidence="1">
    <location>
        <begin position="1"/>
        <end position="26"/>
    </location>
</feature>
<dbReference type="Proteomes" id="UP000533637">
    <property type="component" value="Unassembled WGS sequence"/>
</dbReference>
<accession>A0ABR6KKF3</accession>
<evidence type="ECO:0008006" key="4">
    <source>
        <dbReference type="Google" id="ProtNLM"/>
    </source>
</evidence>
<sequence length="76" mass="8158">MKRKVTGFIAIAAIALLAGWNGVQQADNVKLSELALENVEALGCGEVIGWWHGNYRVTNYGCAWTCTAGGVLNCPY</sequence>
<gene>
    <name evidence="2" type="ORF">GGQ57_001889</name>
</gene>